<gene>
    <name evidence="3" type="ORF">SDC9_79448</name>
</gene>
<evidence type="ECO:0000313" key="3">
    <source>
        <dbReference type="EMBL" id="MPM32882.1"/>
    </source>
</evidence>
<evidence type="ECO:0000259" key="2">
    <source>
        <dbReference type="Pfam" id="PF18862"/>
    </source>
</evidence>
<dbReference type="Pfam" id="PF18739">
    <property type="entry name" value="HEPN_Apea"/>
    <property type="match status" value="1"/>
</dbReference>
<proteinExistence type="predicted"/>
<name>A0A644YWN9_9ZZZZ</name>
<comment type="caution">
    <text evidence="3">The sequence shown here is derived from an EMBL/GenBank/DDBJ whole genome shotgun (WGS) entry which is preliminary data.</text>
</comment>
<feature type="domain" description="Apea-like HEPN" evidence="1">
    <location>
        <begin position="315"/>
        <end position="452"/>
    </location>
</feature>
<dbReference type="InterPro" id="IPR041229">
    <property type="entry name" value="HEPN_Apea"/>
</dbReference>
<protein>
    <submittedName>
        <fullName evidence="3">Uncharacterized protein</fullName>
    </submittedName>
</protein>
<dbReference type="Pfam" id="PF18862">
    <property type="entry name" value="ApeA_NTD1"/>
    <property type="match status" value="1"/>
</dbReference>
<reference evidence="3" key="1">
    <citation type="submission" date="2019-08" db="EMBL/GenBank/DDBJ databases">
        <authorList>
            <person name="Kucharzyk K."/>
            <person name="Murdoch R.W."/>
            <person name="Higgins S."/>
            <person name="Loffler F."/>
        </authorList>
    </citation>
    <scope>NUCLEOTIDE SEQUENCE</scope>
</reference>
<accession>A0A644YWN9</accession>
<evidence type="ECO:0000259" key="1">
    <source>
        <dbReference type="Pfam" id="PF18739"/>
    </source>
</evidence>
<sequence length="480" mass="55920">MSETQKYGGTWRLFEKEQLYQGELHINYEKRVIALEILIPASDEKPMPRPPYKGKIPYVCGTLFSGAKVLLYQCSTGKEHSHILSHTQQIIYADYAFWGLEVKSEDEIKFSNITFDFGEIIDWSGLCRYDWDFSEDGGSNLLWIHKNPVTFNLNENLELTFYPNQGSIGGDMHGKEIKVNQRVLIQFAYNKPTTLDIIIEDALCIQYLIGLGINDKVEIDNVRYEHSSIYMEFDNREGTSEKKYISADMLIGTGIISPTPSVRQYDCLFTLEDINKNKNDIFTKWKSYYTILKPVLDLYFTAFSKNAGTSEMLFLNLAQALETYHARFVADDVKEYIARVDIIVDNFCHGNSNSQSWKEFLLDDGQRTSKRIYLRSRLSDLIFAEGILPFWPNNYKKDEYIRKVVDTRNYYTHYDPEKLDKAFSKVELPFINGHLIALLQFHILVLIGFDPDAVRKKTVERIRKIDDAYYIQEHTHDIER</sequence>
<organism evidence="3">
    <name type="scientific">bioreactor metagenome</name>
    <dbReference type="NCBI Taxonomy" id="1076179"/>
    <lineage>
        <taxon>unclassified sequences</taxon>
        <taxon>metagenomes</taxon>
        <taxon>ecological metagenomes</taxon>
    </lineage>
</organism>
<dbReference type="InterPro" id="IPR041223">
    <property type="entry name" value="ApeA_NTD"/>
</dbReference>
<feature type="domain" description="ApeA N-terminal" evidence="2">
    <location>
        <begin position="7"/>
        <end position="285"/>
    </location>
</feature>
<dbReference type="AlphaFoldDB" id="A0A644YWN9"/>
<dbReference type="EMBL" id="VSSQ01006491">
    <property type="protein sequence ID" value="MPM32882.1"/>
    <property type="molecule type" value="Genomic_DNA"/>
</dbReference>